<name>A0A9E7G5M4_9LILI</name>
<dbReference type="EMBL" id="CP097507">
    <property type="protein sequence ID" value="URE06692.1"/>
    <property type="molecule type" value="Genomic_DNA"/>
</dbReference>
<protein>
    <submittedName>
        <fullName evidence="2">Uncharacterized protein</fullName>
    </submittedName>
</protein>
<gene>
    <name evidence="2" type="ORF">MUK42_22625</name>
</gene>
<keyword evidence="3" id="KW-1185">Reference proteome</keyword>
<accession>A0A9E7G5M4</accession>
<reference evidence="2" key="1">
    <citation type="submission" date="2022-05" db="EMBL/GenBank/DDBJ databases">
        <title>The Musa troglodytarum L. genome provides insights into the mechanism of non-climacteric behaviour and enrichment of carotenoids.</title>
        <authorList>
            <person name="Wang J."/>
        </authorList>
    </citation>
    <scope>NUCLEOTIDE SEQUENCE</scope>
    <source>
        <tissue evidence="2">Leaf</tissue>
    </source>
</reference>
<keyword evidence="1" id="KW-0812">Transmembrane</keyword>
<dbReference type="AlphaFoldDB" id="A0A9E7G5M4"/>
<evidence type="ECO:0000256" key="1">
    <source>
        <dbReference type="SAM" id="Phobius"/>
    </source>
</evidence>
<feature type="transmembrane region" description="Helical" evidence="1">
    <location>
        <begin position="12"/>
        <end position="34"/>
    </location>
</feature>
<organism evidence="2 3">
    <name type="scientific">Musa troglodytarum</name>
    <name type="common">fe'i banana</name>
    <dbReference type="NCBI Taxonomy" id="320322"/>
    <lineage>
        <taxon>Eukaryota</taxon>
        <taxon>Viridiplantae</taxon>
        <taxon>Streptophyta</taxon>
        <taxon>Embryophyta</taxon>
        <taxon>Tracheophyta</taxon>
        <taxon>Spermatophyta</taxon>
        <taxon>Magnoliopsida</taxon>
        <taxon>Liliopsida</taxon>
        <taxon>Zingiberales</taxon>
        <taxon>Musaceae</taxon>
        <taxon>Musa</taxon>
    </lineage>
</organism>
<keyword evidence="1" id="KW-1133">Transmembrane helix</keyword>
<dbReference type="Proteomes" id="UP001055439">
    <property type="component" value="Chromosome 5"/>
</dbReference>
<keyword evidence="1" id="KW-0472">Membrane</keyword>
<evidence type="ECO:0000313" key="3">
    <source>
        <dbReference type="Proteomes" id="UP001055439"/>
    </source>
</evidence>
<sequence>MAPERSGAACAFGFTEAVFVSWWTLSLLFLLFLFDNVDVPGPRSLDFTSIASCISACESQAKREIMS</sequence>
<evidence type="ECO:0000313" key="2">
    <source>
        <dbReference type="EMBL" id="URE06692.1"/>
    </source>
</evidence>
<proteinExistence type="predicted"/>